<evidence type="ECO:0000259" key="2">
    <source>
        <dbReference type="Pfam" id="PF01558"/>
    </source>
</evidence>
<keyword evidence="5" id="KW-1185">Reference proteome</keyword>
<gene>
    <name evidence="4" type="ORF">HKX39_09405</name>
</gene>
<dbReference type="CDD" id="cd07034">
    <property type="entry name" value="TPP_PYR_PFOR_IOR-alpha_like"/>
    <property type="match status" value="1"/>
</dbReference>
<protein>
    <submittedName>
        <fullName evidence="4">Indolepyruvate ferredoxin oxidoreductase family protein</fullName>
    </submittedName>
</protein>
<dbReference type="SUPFAM" id="SSF52518">
    <property type="entry name" value="Thiamin diphosphate-binding fold (THDP-binding)"/>
    <property type="match status" value="2"/>
</dbReference>
<dbReference type="NCBIfam" id="NF009588">
    <property type="entry name" value="PRK13029.1"/>
    <property type="match status" value="1"/>
</dbReference>
<dbReference type="InterPro" id="IPR046667">
    <property type="entry name" value="DUF6537"/>
</dbReference>
<keyword evidence="1" id="KW-0560">Oxidoreductase</keyword>
<dbReference type="Pfam" id="PF20169">
    <property type="entry name" value="DUF6537"/>
    <property type="match status" value="1"/>
</dbReference>
<reference evidence="4 5" key="1">
    <citation type="submission" date="2020-05" db="EMBL/GenBank/DDBJ databases">
        <authorList>
            <person name="Niu N."/>
        </authorList>
    </citation>
    <scope>NUCLEOTIDE SEQUENCE [LARGE SCALE GENOMIC DNA]</scope>
    <source>
        <strain evidence="4 5">3340-03</strain>
    </source>
</reference>
<organism evidence="4 5">
    <name type="scientific">Pelistega suis</name>
    <dbReference type="NCBI Taxonomy" id="1631957"/>
    <lineage>
        <taxon>Bacteria</taxon>
        <taxon>Pseudomonadati</taxon>
        <taxon>Pseudomonadota</taxon>
        <taxon>Betaproteobacteria</taxon>
        <taxon>Burkholderiales</taxon>
        <taxon>Alcaligenaceae</taxon>
        <taxon>Pelistega</taxon>
    </lineage>
</organism>
<dbReference type="InterPro" id="IPR019752">
    <property type="entry name" value="Pyrv/ketoisovalerate_OxRed_cat"/>
</dbReference>
<evidence type="ECO:0000256" key="1">
    <source>
        <dbReference type="ARBA" id="ARBA00023002"/>
    </source>
</evidence>
<feature type="domain" description="DUF6537" evidence="3">
    <location>
        <begin position="967"/>
        <end position="1164"/>
    </location>
</feature>
<keyword evidence="4" id="KW-0670">Pyruvate</keyword>
<name>A0A849P3Y9_9BURK</name>
<dbReference type="Pfam" id="PF01558">
    <property type="entry name" value="POR"/>
    <property type="match status" value="1"/>
</dbReference>
<dbReference type="EMBL" id="JABGBN010000009">
    <property type="protein sequence ID" value="NOL52379.1"/>
    <property type="molecule type" value="Genomic_DNA"/>
</dbReference>
<dbReference type="GO" id="GO:0016903">
    <property type="term" value="F:oxidoreductase activity, acting on the aldehyde or oxo group of donors"/>
    <property type="evidence" value="ECO:0007669"/>
    <property type="project" value="InterPro"/>
</dbReference>
<dbReference type="Gene3D" id="3.40.920.10">
    <property type="entry name" value="Pyruvate-ferredoxin oxidoreductase, PFOR, domain III"/>
    <property type="match status" value="1"/>
</dbReference>
<dbReference type="InterPro" id="IPR051457">
    <property type="entry name" value="2-oxoacid:Fd_oxidoreductase"/>
</dbReference>
<dbReference type="InterPro" id="IPR002869">
    <property type="entry name" value="Pyrv_flavodox_OxRed_cen"/>
</dbReference>
<dbReference type="AlphaFoldDB" id="A0A849P3Y9"/>
<proteinExistence type="predicted"/>
<dbReference type="PANTHER" id="PTHR48084:SF3">
    <property type="entry name" value="SUBUNIT OF PYRUVATE:FLAVODOXIN OXIDOREDUCTASE"/>
    <property type="match status" value="1"/>
</dbReference>
<accession>A0A849P3Y9</accession>
<dbReference type="SUPFAM" id="SSF52922">
    <property type="entry name" value="TK C-terminal domain-like"/>
    <property type="match status" value="1"/>
</dbReference>
<dbReference type="SUPFAM" id="SSF53323">
    <property type="entry name" value="Pyruvate-ferredoxin oxidoreductase, PFOR, domain III"/>
    <property type="match status" value="1"/>
</dbReference>
<feature type="domain" description="Pyruvate/ketoisovalerate oxidoreductase catalytic" evidence="2">
    <location>
        <begin position="748"/>
        <end position="932"/>
    </location>
</feature>
<comment type="caution">
    <text evidence="4">The sequence shown here is derived from an EMBL/GenBank/DDBJ whole genome shotgun (WGS) entry which is preliminary data.</text>
</comment>
<dbReference type="CDD" id="cd02008">
    <property type="entry name" value="TPP_IOR_alpha"/>
    <property type="match status" value="1"/>
</dbReference>
<evidence type="ECO:0000313" key="4">
    <source>
        <dbReference type="EMBL" id="NOL52379.1"/>
    </source>
</evidence>
<evidence type="ECO:0000259" key="3">
    <source>
        <dbReference type="Pfam" id="PF20169"/>
    </source>
</evidence>
<sequence>MNAPISKEQLDLANSTTLDDKYTAKNKRVFMNGTQALVRLPLLQKERDLAAGLNTAGFISGYRGSPLGNVDLTLWKAKKHLKEHDVVFQPGLNEELAATAVWGSQQVNLFKGANRDGVFGMWYGKGPGLDRSMDVFKHANNAGTSKFGGVLLIAGDDHAAKSSTVAYQSEHDLQAAGIPVLYPANVQEYLDFGLHGWAMSRYSGLWVSLKCVTDVVESSSSVEINPDRIQTVIPEDFALPKDGLNIRWPDTPAAQEERMNNYKWYAALAYVRANKLDKIIIDSPKARFGIMTAGKAYLDVRQALSDLGLDEKTCADIGIRLYKVGCVWPLEAQGAREFAEGLDEILVVEEKRQIMEYALKEELYNWRDDVRPEVYGKYDARDDGGGEWSVPRGPWLLPPNLDLSPAIIAKAIAKRLEKHVLPDDVRERIRSRIDIITRKEKESQHISVVAERKPWFCSGCPHNTSTRVPEGSRAVAGIGCHYMTTWMDRKTDTFTQMGGEGVPWIGQKDFTDEKHIFANLGDGTYFHSGILAVRASIAAKANITYKILYNDAVAMTGGQPIDGTLTVPQIHDQLVAEGITKVVIVSDEPDNIRQLGIRSETEIYHRNDLDDVQRMLRDTEGTTAIIYVQTCATEKRRRRKRGTYPDPAIRTYINEDVCEGCGDCGIQSNCLSIEPVDTPMGTKRKINQSSCNKDFSCQRGFCPSFVTAKGAQLLKPQSQSASFEKKDIPEPTLPTIQRSYNILVPGVGGTGVVTIGALLGMAAHLEGKGVNILDITGLAQKGGAVVSHIQIGKRPEDLFATRIGTGEAHVVIACDAIVASSKEITSKLQKGQTYAVVNSAQTPTAELFGNPKWQFPSAITQRDITSLLGEEGCDFLDASFYAFTLLGDAIYANPLLLGYVWQKGQIPLHLAFIQRAIELNGVAIEKNLEAFYWGRYLAHFGGDSLNLAKKNRDHLITIVENTDSQLKRLNAFLTDYQDAAYADKFMKAILSVKAVEEKVLGIGANQLTQTAAKNLAKLMAYKDEYEVARLYTRPEYLDKLRQTFAGEPGKDYELYVHMAPPAFAKKKANGELVKKAYGPWVFKAFKLLSKFKKLRGTALDPFGRTEERKAERALITEYIELLDTIKAKLTEQNVEQALALAALPDDIRGYGHVKEKNMHQYHEKKSALLQQFMQT</sequence>
<evidence type="ECO:0000313" key="5">
    <source>
        <dbReference type="Proteomes" id="UP000537862"/>
    </source>
</evidence>
<dbReference type="InterPro" id="IPR029061">
    <property type="entry name" value="THDP-binding"/>
</dbReference>
<dbReference type="Proteomes" id="UP000537862">
    <property type="component" value="Unassembled WGS sequence"/>
</dbReference>
<dbReference type="NCBIfam" id="NF009589">
    <property type="entry name" value="PRK13030.1"/>
    <property type="match status" value="1"/>
</dbReference>
<dbReference type="RefSeq" id="WP_171681072.1">
    <property type="nucleotide sequence ID" value="NZ_JABGBN010000009.1"/>
</dbReference>
<dbReference type="PANTHER" id="PTHR48084">
    <property type="entry name" value="2-OXOGLUTARATE OXIDOREDUCTASE SUBUNIT KORB-RELATED"/>
    <property type="match status" value="1"/>
</dbReference>
<dbReference type="InterPro" id="IPR002880">
    <property type="entry name" value="Pyrv_Fd/Flavodoxin_OxRdtase_N"/>
</dbReference>
<dbReference type="Gene3D" id="3.40.50.970">
    <property type="match status" value="1"/>
</dbReference>
<dbReference type="InterPro" id="IPR009014">
    <property type="entry name" value="Transketo_C/PFOR_II"/>
</dbReference>